<dbReference type="EMBL" id="CP019480">
    <property type="protein sequence ID" value="UQC89053.1"/>
    <property type="molecule type" value="Genomic_DNA"/>
</dbReference>
<organism evidence="2 3">
    <name type="scientific">Colletotrichum lupini</name>
    <dbReference type="NCBI Taxonomy" id="145971"/>
    <lineage>
        <taxon>Eukaryota</taxon>
        <taxon>Fungi</taxon>
        <taxon>Dikarya</taxon>
        <taxon>Ascomycota</taxon>
        <taxon>Pezizomycotina</taxon>
        <taxon>Sordariomycetes</taxon>
        <taxon>Hypocreomycetidae</taxon>
        <taxon>Glomerellales</taxon>
        <taxon>Glomerellaceae</taxon>
        <taxon>Colletotrichum</taxon>
        <taxon>Colletotrichum acutatum species complex</taxon>
    </lineage>
</organism>
<gene>
    <name evidence="2" type="ORF">CLUP02_14581</name>
</gene>
<keyword evidence="3" id="KW-1185">Reference proteome</keyword>
<dbReference type="RefSeq" id="XP_049150654.1">
    <property type="nucleotide sequence ID" value="XM_049293508.1"/>
</dbReference>
<reference evidence="2" key="1">
    <citation type="journal article" date="2021" name="Mol. Plant Microbe Interact.">
        <title>Complete Genome Sequence of the Plant-Pathogenic Fungus Colletotrichum lupini.</title>
        <authorList>
            <person name="Baroncelli R."/>
            <person name="Pensec F."/>
            <person name="Da Lio D."/>
            <person name="Boufleur T."/>
            <person name="Vicente I."/>
            <person name="Sarrocco S."/>
            <person name="Picot A."/>
            <person name="Baraldi E."/>
            <person name="Sukno S."/>
            <person name="Thon M."/>
            <person name="Le Floch G."/>
        </authorList>
    </citation>
    <scope>NUCLEOTIDE SEQUENCE</scope>
    <source>
        <strain evidence="2">IMI 504893</strain>
    </source>
</reference>
<accession>A0A9Q8T4I5</accession>
<name>A0A9Q8T4I5_9PEZI</name>
<feature type="transmembrane region" description="Helical" evidence="1">
    <location>
        <begin position="109"/>
        <end position="131"/>
    </location>
</feature>
<feature type="transmembrane region" description="Helical" evidence="1">
    <location>
        <begin position="76"/>
        <end position="97"/>
    </location>
</feature>
<dbReference type="GeneID" id="73348518"/>
<keyword evidence="1" id="KW-0472">Membrane</keyword>
<evidence type="ECO:0000313" key="3">
    <source>
        <dbReference type="Proteomes" id="UP000830671"/>
    </source>
</evidence>
<dbReference type="KEGG" id="clup:CLUP02_14581"/>
<dbReference type="Proteomes" id="UP000830671">
    <property type="component" value="Chromosome 8"/>
</dbReference>
<keyword evidence="1" id="KW-1133">Transmembrane helix</keyword>
<evidence type="ECO:0000313" key="2">
    <source>
        <dbReference type="EMBL" id="UQC89053.1"/>
    </source>
</evidence>
<keyword evidence="1" id="KW-0812">Transmembrane</keyword>
<dbReference type="AlphaFoldDB" id="A0A9Q8T4I5"/>
<protein>
    <submittedName>
        <fullName evidence="2">Uncharacterized protein</fullName>
    </submittedName>
</protein>
<proteinExistence type="predicted"/>
<evidence type="ECO:0000256" key="1">
    <source>
        <dbReference type="SAM" id="Phobius"/>
    </source>
</evidence>
<feature type="transmembrane region" description="Helical" evidence="1">
    <location>
        <begin position="44"/>
        <end position="64"/>
    </location>
</feature>
<sequence>MDPPPRRLRLVPKVTFILSSIAIHYQVVKFVYNNYTPHDLLNPSLLFVLPCTIFIISHGLSVLRHHAFIIALRREFGVIGLWLFYFLPVLIQIVLWLRLAQWVTATVPWLMISAFRLSPIVILLFLAVQLWRRTSRQTQQFPAREHRLAAQRVDELADGPIHVTYTTNLTHSATELCYSRRGAISKARLSYGLLVMADGENQTTGDLDNGVRVSSRKTVSSAVPGDGSVGGNSRYDYVLSVSSILTRNM</sequence>